<name>A0ABS8BX21_9RHOB</name>
<dbReference type="RefSeq" id="WP_226748816.1">
    <property type="nucleotide sequence ID" value="NZ_JAJATZ010000006.1"/>
</dbReference>
<evidence type="ECO:0000313" key="1">
    <source>
        <dbReference type="EMBL" id="MCB5200244.1"/>
    </source>
</evidence>
<protein>
    <recommendedName>
        <fullName evidence="3">HEPN AbiU2-like domain-containing protein</fullName>
    </recommendedName>
</protein>
<keyword evidence="2" id="KW-1185">Reference proteome</keyword>
<gene>
    <name evidence="1" type="ORF">LGQ03_13420</name>
</gene>
<comment type="caution">
    <text evidence="1">The sequence shown here is derived from an EMBL/GenBank/DDBJ whole genome shotgun (WGS) entry which is preliminary data.</text>
</comment>
<evidence type="ECO:0008006" key="3">
    <source>
        <dbReference type="Google" id="ProtNLM"/>
    </source>
</evidence>
<organism evidence="1 2">
    <name type="scientific">Loktanella gaetbuli</name>
    <dbReference type="NCBI Taxonomy" id="2881335"/>
    <lineage>
        <taxon>Bacteria</taxon>
        <taxon>Pseudomonadati</taxon>
        <taxon>Pseudomonadota</taxon>
        <taxon>Alphaproteobacteria</taxon>
        <taxon>Rhodobacterales</taxon>
        <taxon>Roseobacteraceae</taxon>
        <taxon>Loktanella</taxon>
    </lineage>
</organism>
<evidence type="ECO:0000313" key="2">
    <source>
        <dbReference type="Proteomes" id="UP001138961"/>
    </source>
</evidence>
<dbReference type="Proteomes" id="UP001138961">
    <property type="component" value="Unassembled WGS sequence"/>
</dbReference>
<sequence length="238" mass="27165">MNYDEFVRRWDRHGVKDDPLVQVISKHTQAEGAEAGWWASRIHSHAFMFGYEVYSRSKDINALVTLDRAVRDIQKVLDDDAMTSLAFKQLLSELGIIYEEEILKHRHIETVRDGDEDSLSNAGGDFTHDMRLLYLLEERANSIRTGIKRTISFIEESPLERVSASKINERGISLVDAARFMWCLATDKEAPSKDLNPASKFGEFLADVFAAIGETTDPRSTFRAWARERGDWSLDPPE</sequence>
<dbReference type="EMBL" id="JAJATZ010000006">
    <property type="protein sequence ID" value="MCB5200244.1"/>
    <property type="molecule type" value="Genomic_DNA"/>
</dbReference>
<proteinExistence type="predicted"/>
<reference evidence="1" key="1">
    <citation type="submission" date="2021-10" db="EMBL/GenBank/DDBJ databases">
        <title>Loktanella gaetbuli sp. nov., isolated from a tidal flat.</title>
        <authorList>
            <person name="Park S."/>
            <person name="Yoon J.-H."/>
        </authorList>
    </citation>
    <scope>NUCLEOTIDE SEQUENCE</scope>
    <source>
        <strain evidence="1">TSTF-M6</strain>
    </source>
</reference>
<accession>A0ABS8BX21</accession>